<keyword evidence="3 14" id="KW-0813">Transport</keyword>
<evidence type="ECO:0000256" key="5">
    <source>
        <dbReference type="ARBA" id="ARBA00022496"/>
    </source>
</evidence>
<accession>A0A1H3QMQ7</accession>
<dbReference type="CDD" id="cd01347">
    <property type="entry name" value="ligand_gated_channel"/>
    <property type="match status" value="1"/>
</dbReference>
<dbReference type="InterPro" id="IPR000531">
    <property type="entry name" value="Beta-barrel_TonB"/>
</dbReference>
<dbReference type="InterPro" id="IPR011662">
    <property type="entry name" value="Secretin/TonB_short_N"/>
</dbReference>
<evidence type="ECO:0000256" key="16">
    <source>
        <dbReference type="RuleBase" id="RU003357"/>
    </source>
</evidence>
<dbReference type="Pfam" id="PF07660">
    <property type="entry name" value="STN"/>
    <property type="match status" value="1"/>
</dbReference>
<keyword evidence="11 14" id="KW-0472">Membrane</keyword>
<evidence type="ECO:0000256" key="9">
    <source>
        <dbReference type="ARBA" id="ARBA00023065"/>
    </source>
</evidence>
<comment type="subcellular location">
    <subcellularLocation>
        <location evidence="1 14">Cell outer membrane</location>
        <topology evidence="1 14">Multi-pass membrane protein</topology>
    </subcellularLocation>
</comment>
<dbReference type="GeneID" id="94692935"/>
<evidence type="ECO:0000313" key="18">
    <source>
        <dbReference type="EMBL" id="SDZ14245.1"/>
    </source>
</evidence>
<dbReference type="InterPro" id="IPR037066">
    <property type="entry name" value="Plug_dom_sf"/>
</dbReference>
<dbReference type="AlphaFoldDB" id="A0A1H3QMQ7"/>
<keyword evidence="4 14" id="KW-1134">Transmembrane beta strand</keyword>
<dbReference type="EMBL" id="FNPE01000013">
    <property type="protein sequence ID" value="SDZ14245.1"/>
    <property type="molecule type" value="Genomic_DNA"/>
</dbReference>
<keyword evidence="7" id="KW-0732">Signal</keyword>
<evidence type="ECO:0000256" key="12">
    <source>
        <dbReference type="ARBA" id="ARBA00023170"/>
    </source>
</evidence>
<dbReference type="Proteomes" id="UP000183417">
    <property type="component" value="Unassembled WGS sequence"/>
</dbReference>
<dbReference type="InterPro" id="IPR012910">
    <property type="entry name" value="Plug_dom"/>
</dbReference>
<evidence type="ECO:0000256" key="15">
    <source>
        <dbReference type="PROSITE-ProRule" id="PRU10144"/>
    </source>
</evidence>
<evidence type="ECO:0000256" key="10">
    <source>
        <dbReference type="ARBA" id="ARBA00023077"/>
    </source>
</evidence>
<keyword evidence="10 16" id="KW-0798">TonB box</keyword>
<name>A0A1H3QMQ7_9BURK</name>
<dbReference type="InterPro" id="IPR010917">
    <property type="entry name" value="TonB_rcpt_CS"/>
</dbReference>
<dbReference type="PROSITE" id="PS01156">
    <property type="entry name" value="TONB_DEPENDENT_REC_2"/>
    <property type="match status" value="1"/>
</dbReference>
<keyword evidence="13 14" id="KW-0998">Cell outer membrane</keyword>
<keyword evidence="5" id="KW-0410">Iron transport</keyword>
<dbReference type="PANTHER" id="PTHR32552">
    <property type="entry name" value="FERRICHROME IRON RECEPTOR-RELATED"/>
    <property type="match status" value="1"/>
</dbReference>
<evidence type="ECO:0000256" key="7">
    <source>
        <dbReference type="ARBA" id="ARBA00022729"/>
    </source>
</evidence>
<keyword evidence="12 18" id="KW-0675">Receptor</keyword>
<evidence type="ECO:0000256" key="13">
    <source>
        <dbReference type="ARBA" id="ARBA00023237"/>
    </source>
</evidence>
<feature type="short sequence motif" description="TonB C-terminal box" evidence="15">
    <location>
        <begin position="831"/>
        <end position="848"/>
    </location>
</feature>
<keyword evidence="6 14" id="KW-0812">Transmembrane</keyword>
<evidence type="ECO:0000256" key="11">
    <source>
        <dbReference type="ARBA" id="ARBA00023136"/>
    </source>
</evidence>
<dbReference type="Gene3D" id="2.40.170.20">
    <property type="entry name" value="TonB-dependent receptor, beta-barrel domain"/>
    <property type="match status" value="1"/>
</dbReference>
<dbReference type="PANTHER" id="PTHR32552:SF74">
    <property type="entry name" value="HYDROXAMATE SIDEROPHORE RECEPTOR FHUE"/>
    <property type="match status" value="1"/>
</dbReference>
<dbReference type="Pfam" id="PF00593">
    <property type="entry name" value="TonB_dep_Rec_b-barrel"/>
    <property type="match status" value="1"/>
</dbReference>
<dbReference type="SUPFAM" id="SSF56935">
    <property type="entry name" value="Porins"/>
    <property type="match status" value="1"/>
</dbReference>
<dbReference type="SMART" id="SM00965">
    <property type="entry name" value="STN"/>
    <property type="match status" value="1"/>
</dbReference>
<organism evidence="18 19">
    <name type="scientific">Delftia lacustris</name>
    <dbReference type="NCBI Taxonomy" id="558537"/>
    <lineage>
        <taxon>Bacteria</taxon>
        <taxon>Pseudomonadati</taxon>
        <taxon>Pseudomonadota</taxon>
        <taxon>Betaproteobacteria</taxon>
        <taxon>Burkholderiales</taxon>
        <taxon>Comamonadaceae</taxon>
        <taxon>Delftia</taxon>
    </lineage>
</organism>
<evidence type="ECO:0000256" key="14">
    <source>
        <dbReference type="PROSITE-ProRule" id="PRU01360"/>
    </source>
</evidence>
<evidence type="ECO:0000256" key="8">
    <source>
        <dbReference type="ARBA" id="ARBA00023004"/>
    </source>
</evidence>
<evidence type="ECO:0000256" key="2">
    <source>
        <dbReference type="ARBA" id="ARBA00009810"/>
    </source>
</evidence>
<dbReference type="InterPro" id="IPR036942">
    <property type="entry name" value="Beta-barrel_TonB_sf"/>
</dbReference>
<evidence type="ECO:0000256" key="3">
    <source>
        <dbReference type="ARBA" id="ARBA00022448"/>
    </source>
</evidence>
<proteinExistence type="inferred from homology"/>
<dbReference type="GO" id="GO:0038023">
    <property type="term" value="F:signaling receptor activity"/>
    <property type="evidence" value="ECO:0007669"/>
    <property type="project" value="InterPro"/>
</dbReference>
<comment type="similarity">
    <text evidence="2 14 16">Belongs to the TonB-dependent receptor family.</text>
</comment>
<sequence length="848" mass="92058">MAYPAAPRRFPCALRPSVVPSRGLLLALACAGLGSNLWAQAPSPSVNTTAATAATRSYQIPAGTLEDALNRFGRDSGLLLSFTQDQVQGLRSPGLQGSHTAQAGLAALLQGTGLEAAVQPQGGYVLRQRAVPDARAPDVAPRAVSLAEVRVAARRAGDGTTEGTGSYTSRVTSIASKTDQSFREIAQSVSVVTREQLDDQRVTDVTEALKLTPGVVVANTVGDFYSRGFQITSMQIDGGAPLALGAYTYSPQQDMAFYDRVEVMRGASGLLGGVGDPGGIINLVRKKPLAQRQFKAALSAGSWSRRGVELDASAPLADDGRVRGRAVLSYQKGDSYMDLRSSEKPSLYGVLEADLTPDTLLTVGGSYGKTHENGDYAGLPRFADGSSLGLPRHTNFTQPWAYYDYETKELFAQLEHKFENRWKAKLNVSRVETELDRFWVYMGGAINPQTLAGAVWRGGHIQSGNTQEVVDLSLGGPFQLMGRTHELLLGADWQRVESFWQSANFTGSGTVASNPFAPSIWTPPTETYFNTRYGPWGQKQMGGYGVLRLHPTDRLHLILGARASRYDFQQSIWNLDAQGNRTPWSNTPFKEPTKITPYGGVIYDLNSQWSAYASYSSIFKPQALSMAGPAPGTSLPPVKGASYEAGLKGELMDGRLNATFSLFNVERTGTAVVDPRYETSNSRWSGNCCYLAQGKVTSRGFDMELGGELQPGWQLAAGYTFNNTRDRSTEKTYSSITPRHLFKLSTAYTLPGELSRWKVGGSAQIQSTHYVSGTALSAAGTSVPFDFTQGGYALWNAMVQYRIDPRWTVTLNINNLLDKTYYQTLGTTFSNNLYGAPRHAMLTLRGSF</sequence>
<keyword evidence="8" id="KW-0408">Iron</keyword>
<dbReference type="GO" id="GO:0015891">
    <property type="term" value="P:siderophore transport"/>
    <property type="evidence" value="ECO:0007669"/>
    <property type="project" value="InterPro"/>
</dbReference>
<dbReference type="GO" id="GO:0009279">
    <property type="term" value="C:cell outer membrane"/>
    <property type="evidence" value="ECO:0007669"/>
    <property type="project" value="UniProtKB-SubCell"/>
</dbReference>
<gene>
    <name evidence="18" type="ORF">SAMN05421547_1134</name>
</gene>
<reference evidence="18 19" key="1">
    <citation type="submission" date="2016-10" db="EMBL/GenBank/DDBJ databases">
        <authorList>
            <person name="de Groot N.N."/>
        </authorList>
    </citation>
    <scope>NUCLEOTIDE SEQUENCE [LARGE SCALE GENOMIC DNA]</scope>
    <source>
        <strain evidence="18 19">LMG 24775</strain>
    </source>
</reference>
<evidence type="ECO:0000313" key="19">
    <source>
        <dbReference type="Proteomes" id="UP000183417"/>
    </source>
</evidence>
<dbReference type="Gene3D" id="2.170.130.10">
    <property type="entry name" value="TonB-dependent receptor, plug domain"/>
    <property type="match status" value="1"/>
</dbReference>
<dbReference type="GO" id="GO:0015344">
    <property type="term" value="F:siderophore uptake transmembrane transporter activity"/>
    <property type="evidence" value="ECO:0007669"/>
    <property type="project" value="TreeGrafter"/>
</dbReference>
<dbReference type="Gene3D" id="3.55.50.30">
    <property type="match status" value="1"/>
</dbReference>
<evidence type="ECO:0000256" key="4">
    <source>
        <dbReference type="ARBA" id="ARBA00022452"/>
    </source>
</evidence>
<evidence type="ECO:0000256" key="6">
    <source>
        <dbReference type="ARBA" id="ARBA00022692"/>
    </source>
</evidence>
<evidence type="ECO:0000256" key="1">
    <source>
        <dbReference type="ARBA" id="ARBA00004571"/>
    </source>
</evidence>
<dbReference type="NCBIfam" id="TIGR01783">
    <property type="entry name" value="TonB-siderophor"/>
    <property type="match status" value="1"/>
</dbReference>
<dbReference type="InterPro" id="IPR039426">
    <property type="entry name" value="TonB-dep_rcpt-like"/>
</dbReference>
<feature type="domain" description="Secretin/TonB short N-terminal" evidence="17">
    <location>
        <begin position="78"/>
        <end position="129"/>
    </location>
</feature>
<protein>
    <submittedName>
        <fullName evidence="18">Iron complex outermembrane recepter protein/outer-membrane receptor for ferric coprogen and ferric-rhodotorulic acid</fullName>
    </submittedName>
</protein>
<dbReference type="PROSITE" id="PS52016">
    <property type="entry name" value="TONB_DEPENDENT_REC_3"/>
    <property type="match status" value="1"/>
</dbReference>
<dbReference type="Pfam" id="PF07715">
    <property type="entry name" value="Plug"/>
    <property type="match status" value="1"/>
</dbReference>
<evidence type="ECO:0000259" key="17">
    <source>
        <dbReference type="SMART" id="SM00965"/>
    </source>
</evidence>
<dbReference type="RefSeq" id="WP_083393625.1">
    <property type="nucleotide sequence ID" value="NZ_CP141274.1"/>
</dbReference>
<dbReference type="InterPro" id="IPR010105">
    <property type="entry name" value="TonB_sidphr_rcpt"/>
</dbReference>
<keyword evidence="9" id="KW-0406">Ion transport</keyword>